<evidence type="ECO:0000313" key="2">
    <source>
        <dbReference type="EMBL" id="ADE76566.1"/>
    </source>
</evidence>
<feature type="compositionally biased region" description="Basic and acidic residues" evidence="1">
    <location>
        <begin position="8"/>
        <end position="21"/>
    </location>
</feature>
<reference evidence="2" key="1">
    <citation type="submission" date="2010-04" db="EMBL/GenBank/DDBJ databases">
        <authorList>
            <person name="Reid K.E."/>
            <person name="Liao N."/>
            <person name="Chan S."/>
            <person name="Docking R."/>
            <person name="Taylor G."/>
            <person name="Moore R."/>
            <person name="Mayo M."/>
            <person name="Munro S."/>
            <person name="King J."/>
            <person name="Yanchuk A."/>
            <person name="Holt R."/>
            <person name="Jones S."/>
            <person name="Marra M."/>
            <person name="Ritland C.E."/>
            <person name="Ritland K."/>
            <person name="Bohlmann J."/>
        </authorList>
    </citation>
    <scope>NUCLEOTIDE SEQUENCE</scope>
    <source>
        <tissue evidence="2">Bud</tissue>
    </source>
</reference>
<evidence type="ECO:0000256" key="1">
    <source>
        <dbReference type="SAM" id="MobiDB-lite"/>
    </source>
</evidence>
<organism evidence="2">
    <name type="scientific">Picea sitchensis</name>
    <name type="common">Sitka spruce</name>
    <name type="synonym">Pinus sitchensis</name>
    <dbReference type="NCBI Taxonomy" id="3332"/>
    <lineage>
        <taxon>Eukaryota</taxon>
        <taxon>Viridiplantae</taxon>
        <taxon>Streptophyta</taxon>
        <taxon>Embryophyta</taxon>
        <taxon>Tracheophyta</taxon>
        <taxon>Spermatophyta</taxon>
        <taxon>Pinopsida</taxon>
        <taxon>Pinidae</taxon>
        <taxon>Conifers I</taxon>
        <taxon>Pinales</taxon>
        <taxon>Pinaceae</taxon>
        <taxon>Picea</taxon>
    </lineage>
</organism>
<dbReference type="EMBL" id="BT123232">
    <property type="protein sequence ID" value="ADE76566.1"/>
    <property type="molecule type" value="mRNA"/>
</dbReference>
<accession>D5AAJ7</accession>
<proteinExistence type="evidence at transcript level"/>
<protein>
    <submittedName>
        <fullName evidence="2">Uncharacterized protein</fullName>
    </submittedName>
</protein>
<name>D5AAJ7_PICSI</name>
<dbReference type="AlphaFoldDB" id="D5AAJ7"/>
<feature type="region of interest" description="Disordered" evidence="1">
    <location>
        <begin position="1"/>
        <end position="21"/>
    </location>
</feature>
<sequence length="96" mass="11042">MEQIMSELFDKSSEKSAKGKRVIDTDNEYDNSKTFIMIRTRNPENGEAFLPEALEGGMEVSQEDQLKLVFEERLEEIEQIAEKVPRLCKALHIPTP</sequence>